<feature type="transmembrane region" description="Helical" evidence="2">
    <location>
        <begin position="62"/>
        <end position="86"/>
    </location>
</feature>
<sequence length="87" mass="9544">MSDKRPNQKAPDAARQSEQPEAGHRRSEPWTGQGPVVRNLPTSSRPYGASPERRPEPTRRTISPWTVVALIAILIVIIAAIVLALVL</sequence>
<dbReference type="EMBL" id="CP061169">
    <property type="protein sequence ID" value="QPZ39041.1"/>
    <property type="molecule type" value="Genomic_DNA"/>
</dbReference>
<accession>A0ABX6YJQ3</accession>
<keyword evidence="2" id="KW-0472">Membrane</keyword>
<evidence type="ECO:0000256" key="1">
    <source>
        <dbReference type="SAM" id="MobiDB-lite"/>
    </source>
</evidence>
<keyword evidence="2" id="KW-0812">Transmembrane</keyword>
<evidence type="ECO:0000313" key="4">
    <source>
        <dbReference type="Proteomes" id="UP000662814"/>
    </source>
</evidence>
<evidence type="ECO:0000313" key="3">
    <source>
        <dbReference type="EMBL" id="QPZ39041.1"/>
    </source>
</evidence>
<name>A0ABX6YJQ3_9MICO</name>
<reference evidence="3 4" key="1">
    <citation type="submission" date="2020-12" db="EMBL/GenBank/DDBJ databases">
        <title>Microbacterium sp. HY060.</title>
        <authorList>
            <person name="Zhou J."/>
        </authorList>
    </citation>
    <scope>NUCLEOTIDE SEQUENCE [LARGE SCALE GENOMIC DNA]</scope>
    <source>
        <strain evidence="3 4">HY60</strain>
    </source>
</reference>
<keyword evidence="2" id="KW-1133">Transmembrane helix</keyword>
<dbReference type="RefSeq" id="WP_166984873.1">
    <property type="nucleotide sequence ID" value="NZ_CP061169.1"/>
</dbReference>
<feature type="region of interest" description="Disordered" evidence="1">
    <location>
        <begin position="1"/>
        <end position="61"/>
    </location>
</feature>
<evidence type="ECO:0000256" key="2">
    <source>
        <dbReference type="SAM" id="Phobius"/>
    </source>
</evidence>
<gene>
    <name evidence="3" type="ORF">HCR76_02820</name>
</gene>
<dbReference type="Proteomes" id="UP000662814">
    <property type="component" value="Chromosome"/>
</dbReference>
<proteinExistence type="predicted"/>
<organism evidence="3 4">
    <name type="scientific">Paramicrobacterium chengjingii</name>
    <dbReference type="NCBI Taxonomy" id="2769067"/>
    <lineage>
        <taxon>Bacteria</taxon>
        <taxon>Bacillati</taxon>
        <taxon>Actinomycetota</taxon>
        <taxon>Actinomycetes</taxon>
        <taxon>Micrococcales</taxon>
        <taxon>Microbacteriaceae</taxon>
        <taxon>Paramicrobacterium</taxon>
    </lineage>
</organism>
<protein>
    <submittedName>
        <fullName evidence="3">Uncharacterized protein</fullName>
    </submittedName>
</protein>
<keyword evidence="4" id="KW-1185">Reference proteome</keyword>